<name>A0A1B0FET0_GLOMM</name>
<organism evidence="1 2">
    <name type="scientific">Glossina morsitans morsitans</name>
    <name type="common">Savannah tsetse fly</name>
    <dbReference type="NCBI Taxonomy" id="37546"/>
    <lineage>
        <taxon>Eukaryota</taxon>
        <taxon>Metazoa</taxon>
        <taxon>Ecdysozoa</taxon>
        <taxon>Arthropoda</taxon>
        <taxon>Hexapoda</taxon>
        <taxon>Insecta</taxon>
        <taxon>Pterygota</taxon>
        <taxon>Neoptera</taxon>
        <taxon>Endopterygota</taxon>
        <taxon>Diptera</taxon>
        <taxon>Brachycera</taxon>
        <taxon>Muscomorpha</taxon>
        <taxon>Hippoboscoidea</taxon>
        <taxon>Glossinidae</taxon>
        <taxon>Glossina</taxon>
    </lineage>
</organism>
<reference evidence="1" key="1">
    <citation type="submission" date="2020-05" db="UniProtKB">
        <authorList>
            <consortium name="EnsemblMetazoa"/>
        </authorList>
    </citation>
    <scope>IDENTIFICATION</scope>
    <source>
        <strain evidence="1">Yale</strain>
    </source>
</reference>
<dbReference type="EMBL" id="CCAG010014746">
    <property type="status" value="NOT_ANNOTATED_CDS"/>
    <property type="molecule type" value="Genomic_DNA"/>
</dbReference>
<proteinExistence type="predicted"/>
<keyword evidence="2" id="KW-1185">Reference proteome</keyword>
<evidence type="ECO:0000313" key="2">
    <source>
        <dbReference type="Proteomes" id="UP000092444"/>
    </source>
</evidence>
<protein>
    <submittedName>
        <fullName evidence="1">Uncharacterized protein</fullName>
    </submittedName>
</protein>
<dbReference type="AlphaFoldDB" id="A0A1B0FET0"/>
<accession>A0A1B0FET0</accession>
<sequence length="162" mass="17757">MISPKNETISPKSINNTQSLWPELLLGTITARHTHSFRCSVPFLFCVMQNTLFATSGRLTGCNSIAPLSSNNIGSTQCMIQEVDYDGGSIFQHCVNNSISFMLLDDCADFKLTVNISAAILILLIHAREEESGNSAHKVDSRSNLMKRLIGVYDTMTNVKGA</sequence>
<dbReference type="VEuPathDB" id="VectorBase:GMOY002097"/>
<evidence type="ECO:0000313" key="1">
    <source>
        <dbReference type="EnsemblMetazoa" id="GMOY002097-PA"/>
    </source>
</evidence>
<dbReference type="EnsemblMetazoa" id="GMOY002097-RA">
    <property type="protein sequence ID" value="GMOY002097-PA"/>
    <property type="gene ID" value="GMOY002097"/>
</dbReference>
<dbReference type="Proteomes" id="UP000092444">
    <property type="component" value="Unassembled WGS sequence"/>
</dbReference>